<reference evidence="1 2" key="1">
    <citation type="submission" date="2017-08" db="EMBL/GenBank/DDBJ databases">
        <title>Aliifodinibius alkalisoli sp. nov., isolated from saline alkaline soil.</title>
        <authorList>
            <person name="Liu D."/>
            <person name="Zhang G."/>
        </authorList>
    </citation>
    <scope>NUCLEOTIDE SEQUENCE [LARGE SCALE GENOMIC DNA]</scope>
    <source>
        <strain evidence="1 2">WN023</strain>
    </source>
</reference>
<dbReference type="RefSeq" id="WP_095606910.1">
    <property type="nucleotide sequence ID" value="NZ_NSKE01000007.1"/>
</dbReference>
<proteinExistence type="predicted"/>
<keyword evidence="2" id="KW-1185">Reference proteome</keyword>
<comment type="caution">
    <text evidence="1">The sequence shown here is derived from an EMBL/GenBank/DDBJ whole genome shotgun (WGS) entry which is preliminary data.</text>
</comment>
<accession>A0A2A2GA45</accession>
<dbReference type="AlphaFoldDB" id="A0A2A2GA45"/>
<organism evidence="1 2">
    <name type="scientific">Fodinibius salipaludis</name>
    <dbReference type="NCBI Taxonomy" id="2032627"/>
    <lineage>
        <taxon>Bacteria</taxon>
        <taxon>Pseudomonadati</taxon>
        <taxon>Balneolota</taxon>
        <taxon>Balneolia</taxon>
        <taxon>Balneolales</taxon>
        <taxon>Balneolaceae</taxon>
        <taxon>Fodinibius</taxon>
    </lineage>
</organism>
<evidence type="ECO:0000313" key="1">
    <source>
        <dbReference type="EMBL" id="PAU93719.1"/>
    </source>
</evidence>
<dbReference type="EMBL" id="NSKE01000007">
    <property type="protein sequence ID" value="PAU93719.1"/>
    <property type="molecule type" value="Genomic_DNA"/>
</dbReference>
<gene>
    <name evidence="1" type="ORF">CK503_11245</name>
</gene>
<evidence type="ECO:0000313" key="2">
    <source>
        <dbReference type="Proteomes" id="UP000218831"/>
    </source>
</evidence>
<dbReference type="OrthoDB" id="9927455at2"/>
<dbReference type="Proteomes" id="UP000218831">
    <property type="component" value="Unassembled WGS sequence"/>
</dbReference>
<sequence>MSLTNLPDPKFKQGQTITNGEKTITIDFIEYDFEREEYYYYPMKYRFSQTIYESDAELTDPPKPHSLETFDILFGEDE</sequence>
<protein>
    <submittedName>
        <fullName evidence="1">Uncharacterized protein</fullName>
    </submittedName>
</protein>
<name>A0A2A2GA45_9BACT</name>